<dbReference type="SUPFAM" id="SSF103473">
    <property type="entry name" value="MFS general substrate transporter"/>
    <property type="match status" value="1"/>
</dbReference>
<feature type="transmembrane region" description="Helical" evidence="7">
    <location>
        <begin position="151"/>
        <end position="176"/>
    </location>
</feature>
<evidence type="ECO:0000256" key="6">
    <source>
        <dbReference type="SAM" id="MobiDB-lite"/>
    </source>
</evidence>
<keyword evidence="2" id="KW-0813">Transport</keyword>
<keyword evidence="5 7" id="KW-0472">Membrane</keyword>
<evidence type="ECO:0000256" key="5">
    <source>
        <dbReference type="ARBA" id="ARBA00023136"/>
    </source>
</evidence>
<evidence type="ECO:0000256" key="7">
    <source>
        <dbReference type="SAM" id="Phobius"/>
    </source>
</evidence>
<dbReference type="InterPro" id="IPR036259">
    <property type="entry name" value="MFS_trans_sf"/>
</dbReference>
<evidence type="ECO:0000256" key="4">
    <source>
        <dbReference type="ARBA" id="ARBA00022989"/>
    </source>
</evidence>
<dbReference type="PANTHER" id="PTHR43791">
    <property type="entry name" value="PERMEASE-RELATED"/>
    <property type="match status" value="1"/>
</dbReference>
<sequence length="512" mass="57157">MADTKSNPDTVSIKDSVLLDTKPSNTSSVTITQGTAPDDTDPRLKDEMYDSKLEWSEKEENEVRRILDIRLMPFILLMSFVLNMDRTNISNAISDNLAEDLGFDNDGVNLSILVYSIIFTLFTLPSNPIAKRIGPHLWIPILMNSWADFDAFMVVRVLIAVTEAGFIPACLTYLTGWYKTKELATRLAYFWGIQSFASAFSGLISFGVFRMAGIGGLEGWKWLFLLDGIFTHIVGVIAFWYLPAKAGKTRGWFTERQAKIAATRVIRDDLSKTDQHAPITWDDVKEALLDTKIWTHLITTFIAMMPSTPIGVYLPSIIRDGGFSITTANLLTIPSYIIGLIFSIIIAASSDRYGEVCAHALIGVVWQAAGYAALWAMPVNASRWSKFAAATVTAAAPSWHGMHIAYMSSNLSPAGKRALALGAIIGSANICGVPGSQIYSASDAPRYVRGNMICVVLNIVAAFLFLFQRFRYDLTNRWRNHKWNNMSEEEKLHYLKTTKHKGSNRLDYRFRI</sequence>
<feature type="transmembrane region" description="Helical" evidence="7">
    <location>
        <begin position="188"/>
        <end position="210"/>
    </location>
</feature>
<name>A0A077WUX0_9FUNG</name>
<evidence type="ECO:0000313" key="8">
    <source>
        <dbReference type="EMBL" id="CDS11115.1"/>
    </source>
</evidence>
<comment type="subcellular location">
    <subcellularLocation>
        <location evidence="1">Membrane</location>
        <topology evidence="1">Multi-pass membrane protein</topology>
    </subcellularLocation>
</comment>
<evidence type="ECO:0000256" key="1">
    <source>
        <dbReference type="ARBA" id="ARBA00004141"/>
    </source>
</evidence>
<keyword evidence="3 7" id="KW-0812">Transmembrane</keyword>
<dbReference type="GO" id="GO:0016020">
    <property type="term" value="C:membrane"/>
    <property type="evidence" value="ECO:0007669"/>
    <property type="project" value="UniProtKB-SubCell"/>
</dbReference>
<protein>
    <recommendedName>
        <fullName evidence="9">Major facilitator superfamily (MFS) profile domain-containing protein</fullName>
    </recommendedName>
</protein>
<feature type="transmembrane region" description="Helical" evidence="7">
    <location>
        <begin position="326"/>
        <end position="346"/>
    </location>
</feature>
<accession>A0A077WUX0</accession>
<dbReference type="Pfam" id="PF07690">
    <property type="entry name" value="MFS_1"/>
    <property type="match status" value="1"/>
</dbReference>
<reference evidence="8" key="1">
    <citation type="journal article" date="2014" name="Genome Announc.">
        <title>De novo whole-genome sequence and genome annotation of Lichtheimia ramosa.</title>
        <authorList>
            <person name="Linde J."/>
            <person name="Schwartze V."/>
            <person name="Binder U."/>
            <person name="Lass-Florl C."/>
            <person name="Voigt K."/>
            <person name="Horn F."/>
        </authorList>
    </citation>
    <scope>NUCLEOTIDE SEQUENCE</scope>
    <source>
        <strain evidence="8">JMRC FSU:6197</strain>
    </source>
</reference>
<feature type="compositionally biased region" description="Polar residues" evidence="6">
    <location>
        <begin position="1"/>
        <end position="10"/>
    </location>
</feature>
<evidence type="ECO:0008006" key="9">
    <source>
        <dbReference type="Google" id="ProtNLM"/>
    </source>
</evidence>
<evidence type="ECO:0000256" key="2">
    <source>
        <dbReference type="ARBA" id="ARBA00022448"/>
    </source>
</evidence>
<feature type="transmembrane region" description="Helical" evidence="7">
    <location>
        <begin position="447"/>
        <end position="467"/>
    </location>
</feature>
<feature type="transmembrane region" description="Helical" evidence="7">
    <location>
        <begin position="418"/>
        <end position="441"/>
    </location>
</feature>
<dbReference type="OrthoDB" id="1935484at2759"/>
<evidence type="ECO:0000256" key="3">
    <source>
        <dbReference type="ARBA" id="ARBA00022692"/>
    </source>
</evidence>
<feature type="transmembrane region" description="Helical" evidence="7">
    <location>
        <begin position="293"/>
        <end position="314"/>
    </location>
</feature>
<dbReference type="EMBL" id="LK023346">
    <property type="protein sequence ID" value="CDS11115.1"/>
    <property type="molecule type" value="Genomic_DNA"/>
</dbReference>
<feature type="region of interest" description="Disordered" evidence="6">
    <location>
        <begin position="1"/>
        <end position="43"/>
    </location>
</feature>
<feature type="compositionally biased region" description="Polar residues" evidence="6">
    <location>
        <begin position="22"/>
        <end position="35"/>
    </location>
</feature>
<dbReference type="InterPro" id="IPR011701">
    <property type="entry name" value="MFS"/>
</dbReference>
<keyword evidence="4 7" id="KW-1133">Transmembrane helix</keyword>
<dbReference type="PANTHER" id="PTHR43791:SF36">
    <property type="entry name" value="TRANSPORTER, PUTATIVE (AFU_ORTHOLOGUE AFUA_6G08340)-RELATED"/>
    <property type="match status" value="1"/>
</dbReference>
<gene>
    <name evidence="8" type="ORF">LRAMOSA03378</name>
</gene>
<dbReference type="AlphaFoldDB" id="A0A077WUX0"/>
<feature type="transmembrane region" description="Helical" evidence="7">
    <location>
        <begin position="112"/>
        <end position="130"/>
    </location>
</feature>
<dbReference type="Gene3D" id="1.20.1250.20">
    <property type="entry name" value="MFS general substrate transporter like domains"/>
    <property type="match status" value="2"/>
</dbReference>
<dbReference type="GO" id="GO:0022857">
    <property type="term" value="F:transmembrane transporter activity"/>
    <property type="evidence" value="ECO:0007669"/>
    <property type="project" value="InterPro"/>
</dbReference>
<feature type="transmembrane region" description="Helical" evidence="7">
    <location>
        <begin position="222"/>
        <end position="242"/>
    </location>
</feature>
<feature type="transmembrane region" description="Helical" evidence="7">
    <location>
        <begin position="358"/>
        <end position="377"/>
    </location>
</feature>
<organism evidence="8">
    <name type="scientific">Lichtheimia ramosa</name>
    <dbReference type="NCBI Taxonomy" id="688394"/>
    <lineage>
        <taxon>Eukaryota</taxon>
        <taxon>Fungi</taxon>
        <taxon>Fungi incertae sedis</taxon>
        <taxon>Mucoromycota</taxon>
        <taxon>Mucoromycotina</taxon>
        <taxon>Mucoromycetes</taxon>
        <taxon>Mucorales</taxon>
        <taxon>Lichtheimiaceae</taxon>
        <taxon>Lichtheimia</taxon>
    </lineage>
</organism>
<proteinExistence type="predicted"/>